<dbReference type="AlphaFoldDB" id="A0A1Z1CJC5"/>
<dbReference type="InterPro" id="IPR033135">
    <property type="entry name" value="ClpP_His_AS"/>
</dbReference>
<dbReference type="InterPro" id="IPR023562">
    <property type="entry name" value="ClpP/TepA"/>
</dbReference>
<dbReference type="EMBL" id="KX852435">
    <property type="protein sequence ID" value="APA32636.1"/>
    <property type="molecule type" value="Genomic_DNA"/>
</dbReference>
<dbReference type="GO" id="GO:0004252">
    <property type="term" value="F:serine-type endopeptidase activity"/>
    <property type="evidence" value="ECO:0007669"/>
    <property type="project" value="UniProtKB-UniRule"/>
</dbReference>
<comment type="subunit">
    <text evidence="7">Component of the chloroplastic Clp protease core complex.</text>
</comment>
<dbReference type="InterPro" id="IPR029045">
    <property type="entry name" value="ClpP/crotonase-like_dom_sf"/>
</dbReference>
<dbReference type="Pfam" id="PF00574">
    <property type="entry name" value="CLP_protease"/>
    <property type="match status" value="1"/>
</dbReference>
<dbReference type="GO" id="GO:0004176">
    <property type="term" value="F:ATP-dependent peptidase activity"/>
    <property type="evidence" value="ECO:0007669"/>
    <property type="project" value="InterPro"/>
</dbReference>
<gene>
    <name evidence="7 10" type="primary">clpP</name>
</gene>
<evidence type="ECO:0000256" key="2">
    <source>
        <dbReference type="ARBA" id="ARBA00022640"/>
    </source>
</evidence>
<dbReference type="GO" id="GO:0009570">
    <property type="term" value="C:chloroplast stroma"/>
    <property type="evidence" value="ECO:0007669"/>
    <property type="project" value="UniProtKB-SubCell"/>
</dbReference>
<organism evidence="10">
    <name type="scientific">Acacia dealbata</name>
    <dbReference type="NCBI Taxonomy" id="205042"/>
    <lineage>
        <taxon>Eukaryota</taxon>
        <taxon>Viridiplantae</taxon>
        <taxon>Streptophyta</taxon>
        <taxon>Embryophyta</taxon>
        <taxon>Tracheophyta</taxon>
        <taxon>Spermatophyta</taxon>
        <taxon>Magnoliopsida</taxon>
        <taxon>eudicotyledons</taxon>
        <taxon>Gunneridae</taxon>
        <taxon>Pentapetalae</taxon>
        <taxon>rosids</taxon>
        <taxon>fabids</taxon>
        <taxon>Fabales</taxon>
        <taxon>Fabaceae</taxon>
        <taxon>Caesalpinioideae</taxon>
        <taxon>mimosoid clade</taxon>
        <taxon>Acacieae</taxon>
        <taxon>Acacia</taxon>
    </lineage>
</organism>
<evidence type="ECO:0000256" key="3">
    <source>
        <dbReference type="ARBA" id="ARBA00022670"/>
    </source>
</evidence>
<evidence type="ECO:0000256" key="1">
    <source>
        <dbReference type="ARBA" id="ARBA00007039"/>
    </source>
</evidence>
<evidence type="ECO:0000256" key="7">
    <source>
        <dbReference type="HAMAP-Rule" id="MF_00444"/>
    </source>
</evidence>
<sequence length="214" mass="23997">MPVGIPKVPFQGPEEEEASWVDLYNRLYRQRSIFLGERLDTTLGNQIVGLLTYLNIEDPTTDIDFFINSPGGGIRPGVSVYDMMGGVEADVQTICIGTAASMACFLLLGGEPTKRIAYPHARVMMHQPIADLTVSPSGIDHFMEMSETARLYYACIKGYAQRTRKPTWLIHKDMLRDTFMTPEEAQVYGIIDQIGMDTPEESQAYEIFDKIGMD</sequence>
<comment type="similarity">
    <text evidence="1 7 9">Belongs to the peptidase S14 family.</text>
</comment>
<dbReference type="PROSITE" id="PS00382">
    <property type="entry name" value="CLP_PROTEASE_HIS"/>
    <property type="match status" value="1"/>
</dbReference>
<keyword evidence="5 7" id="KW-0720">Serine protease</keyword>
<feature type="active site" description="Nucleophile" evidence="7">
    <location>
        <position position="101"/>
    </location>
</feature>
<dbReference type="HAMAP" id="MF_00444">
    <property type="entry name" value="ClpP"/>
    <property type="match status" value="1"/>
</dbReference>
<reference evidence="10" key="1">
    <citation type="journal article" date="2017" name="Tree Genet. Genomes">
        <title>Plastomes of Mimosoideae: structural and size variation, sequence divergence, and phylogenetic implication.</title>
        <authorList>
            <person name="Wang Y.-H."/>
            <person name="Qu X.-J."/>
            <person name="Chen S.-Y."/>
            <person name="Li D.-Z."/>
            <person name="Yi T.-S."/>
        </authorList>
    </citation>
    <scope>NUCLEOTIDE SEQUENCE</scope>
</reference>
<dbReference type="GO" id="GO:0006515">
    <property type="term" value="P:protein quality control for misfolded or incompletely synthesized proteins"/>
    <property type="evidence" value="ECO:0007669"/>
    <property type="project" value="TreeGrafter"/>
</dbReference>
<protein>
    <recommendedName>
        <fullName evidence="7 9">ATP-dependent Clp protease proteolytic subunit</fullName>
        <ecNumber evidence="7">3.4.21.92</ecNumber>
    </recommendedName>
    <alternativeName>
        <fullName evidence="7">Endopeptidase Clp</fullName>
    </alternativeName>
</protein>
<keyword evidence="10" id="KW-0150">Chloroplast</keyword>
<keyword evidence="2 10" id="KW-0934">Plastid</keyword>
<evidence type="ECO:0000256" key="6">
    <source>
        <dbReference type="ARBA" id="ARBA00034021"/>
    </source>
</evidence>
<dbReference type="GeneID" id="33126269"/>
<name>A0A1Z1CJC5_9FABA</name>
<dbReference type="GO" id="GO:0009368">
    <property type="term" value="C:endopeptidase Clp complex"/>
    <property type="evidence" value="ECO:0007669"/>
    <property type="project" value="TreeGrafter"/>
</dbReference>
<keyword evidence="4 7" id="KW-0378">Hydrolase</keyword>
<comment type="subcellular location">
    <subcellularLocation>
        <location evidence="7">Plastid</location>
        <location evidence="7">Chloroplast stroma</location>
    </subcellularLocation>
</comment>
<dbReference type="PRINTS" id="PR00127">
    <property type="entry name" value="CLPPROTEASEP"/>
</dbReference>
<proteinExistence type="inferred from homology"/>
<accession>A0A1Z1CJC5</accession>
<dbReference type="EC" id="3.4.21.92" evidence="7"/>
<evidence type="ECO:0000256" key="4">
    <source>
        <dbReference type="ARBA" id="ARBA00022801"/>
    </source>
</evidence>
<dbReference type="PANTHER" id="PTHR10381:SF15">
    <property type="entry name" value="CHLOROPLASTIC ATP-DEPENDENT CLP PROTEASE PROTEOLYTIC SUBUNIT 1"/>
    <property type="match status" value="1"/>
</dbReference>
<dbReference type="CDD" id="cd07017">
    <property type="entry name" value="S14_ClpP_2"/>
    <property type="match status" value="1"/>
</dbReference>
<dbReference type="InterPro" id="IPR001907">
    <property type="entry name" value="ClpP"/>
</dbReference>
<feature type="active site" evidence="7 8">
    <location>
        <position position="126"/>
    </location>
</feature>
<keyword evidence="3 7" id="KW-0645">Protease</keyword>
<dbReference type="Gene3D" id="3.90.226.10">
    <property type="entry name" value="2-enoyl-CoA Hydratase, Chain A, domain 1"/>
    <property type="match status" value="1"/>
</dbReference>
<comment type="function">
    <text evidence="7">Cleaves peptides in various proteins in a process that requires ATP hydrolysis. Has a chymotrypsin-like activity. Plays a major role in the degradation of misfolded proteins.</text>
</comment>
<dbReference type="GO" id="GO:0051117">
    <property type="term" value="F:ATPase binding"/>
    <property type="evidence" value="ECO:0007669"/>
    <property type="project" value="TreeGrafter"/>
</dbReference>
<evidence type="ECO:0000256" key="8">
    <source>
        <dbReference type="PROSITE-ProRule" id="PRU10086"/>
    </source>
</evidence>
<evidence type="ECO:0000313" key="10">
    <source>
        <dbReference type="EMBL" id="APA32636.1"/>
    </source>
</evidence>
<evidence type="ECO:0000256" key="5">
    <source>
        <dbReference type="ARBA" id="ARBA00022825"/>
    </source>
</evidence>
<evidence type="ECO:0000256" key="9">
    <source>
        <dbReference type="RuleBase" id="RU003567"/>
    </source>
</evidence>
<comment type="catalytic activity">
    <reaction evidence="6 7 8">
        <text>Hydrolysis of proteins to small peptides in the presence of ATP and magnesium. alpha-casein is the usual test substrate. In the absence of ATP, only oligopeptides shorter than five residues are hydrolyzed (such as succinyl-Leu-Tyr-|-NHMec, and Leu-Tyr-Leu-|-Tyr-Trp, in which cleavage of the -Tyr-|-Leu- and -Tyr-|-Trp bonds also occurs).</text>
        <dbReference type="EC" id="3.4.21.92"/>
    </reaction>
</comment>
<dbReference type="SUPFAM" id="SSF52096">
    <property type="entry name" value="ClpP/crotonase"/>
    <property type="match status" value="1"/>
</dbReference>
<dbReference type="RefSeq" id="YP_009382785.1">
    <property type="nucleotide sequence ID" value="NC_034985.1"/>
</dbReference>
<geneLocation type="chloroplast" evidence="10"/>
<dbReference type="PANTHER" id="PTHR10381">
    <property type="entry name" value="ATP-DEPENDENT CLP PROTEASE PROTEOLYTIC SUBUNIT"/>
    <property type="match status" value="1"/>
</dbReference>